<feature type="region of interest" description="Disordered" evidence="2">
    <location>
        <begin position="384"/>
        <end position="417"/>
    </location>
</feature>
<dbReference type="InterPro" id="IPR007365">
    <property type="entry name" value="TFR-like_dimer_dom"/>
</dbReference>
<dbReference type="Pfam" id="PF02225">
    <property type="entry name" value="PA"/>
    <property type="match status" value="1"/>
</dbReference>
<evidence type="ECO:0000313" key="8">
    <source>
        <dbReference type="Proteomes" id="UP000267821"/>
    </source>
</evidence>
<dbReference type="SUPFAM" id="SSF52025">
    <property type="entry name" value="PA domain"/>
    <property type="match status" value="1"/>
</dbReference>
<proteinExistence type="inferred from homology"/>
<dbReference type="PANTHER" id="PTHR10404">
    <property type="entry name" value="N-ACETYLATED-ALPHA-LINKED ACIDIC DIPEPTIDASE"/>
    <property type="match status" value="1"/>
</dbReference>
<dbReference type="Gene3D" id="1.20.930.40">
    <property type="entry name" value="Transferrin receptor-like, dimerisation domain"/>
    <property type="match status" value="1"/>
</dbReference>
<dbReference type="STRING" id="1051890.A0A3N4LMH0"/>
<keyword evidence="3" id="KW-1133">Transmembrane helix</keyword>
<dbReference type="FunCoup" id="A0A3N4LMH0">
    <property type="interactions" value="125"/>
</dbReference>
<dbReference type="CDD" id="cd08022">
    <property type="entry name" value="M28_PSMA_like"/>
    <property type="match status" value="1"/>
</dbReference>
<organism evidence="7 8">
    <name type="scientific">Terfezia boudieri ATCC MYA-4762</name>
    <dbReference type="NCBI Taxonomy" id="1051890"/>
    <lineage>
        <taxon>Eukaryota</taxon>
        <taxon>Fungi</taxon>
        <taxon>Dikarya</taxon>
        <taxon>Ascomycota</taxon>
        <taxon>Pezizomycotina</taxon>
        <taxon>Pezizomycetes</taxon>
        <taxon>Pezizales</taxon>
        <taxon>Pezizaceae</taxon>
        <taxon>Terfezia</taxon>
    </lineage>
</organism>
<keyword evidence="8" id="KW-1185">Reference proteome</keyword>
<dbReference type="EMBL" id="ML121549">
    <property type="protein sequence ID" value="RPB22858.1"/>
    <property type="molecule type" value="Genomic_DNA"/>
</dbReference>
<dbReference type="InterPro" id="IPR036757">
    <property type="entry name" value="TFR-like_dimer_dom_sf"/>
</dbReference>
<reference evidence="7 8" key="1">
    <citation type="journal article" date="2018" name="Nat. Ecol. Evol.">
        <title>Pezizomycetes genomes reveal the molecular basis of ectomycorrhizal truffle lifestyle.</title>
        <authorList>
            <person name="Murat C."/>
            <person name="Payen T."/>
            <person name="Noel B."/>
            <person name="Kuo A."/>
            <person name="Morin E."/>
            <person name="Chen J."/>
            <person name="Kohler A."/>
            <person name="Krizsan K."/>
            <person name="Balestrini R."/>
            <person name="Da Silva C."/>
            <person name="Montanini B."/>
            <person name="Hainaut M."/>
            <person name="Levati E."/>
            <person name="Barry K.W."/>
            <person name="Belfiori B."/>
            <person name="Cichocki N."/>
            <person name="Clum A."/>
            <person name="Dockter R.B."/>
            <person name="Fauchery L."/>
            <person name="Guy J."/>
            <person name="Iotti M."/>
            <person name="Le Tacon F."/>
            <person name="Lindquist E.A."/>
            <person name="Lipzen A."/>
            <person name="Malagnac F."/>
            <person name="Mello A."/>
            <person name="Molinier V."/>
            <person name="Miyauchi S."/>
            <person name="Poulain J."/>
            <person name="Riccioni C."/>
            <person name="Rubini A."/>
            <person name="Sitrit Y."/>
            <person name="Splivallo R."/>
            <person name="Traeger S."/>
            <person name="Wang M."/>
            <person name="Zifcakova L."/>
            <person name="Wipf D."/>
            <person name="Zambonelli A."/>
            <person name="Paolocci F."/>
            <person name="Nowrousian M."/>
            <person name="Ottonello S."/>
            <person name="Baldrian P."/>
            <person name="Spatafora J.W."/>
            <person name="Henrissat B."/>
            <person name="Nagy L.G."/>
            <person name="Aury J.M."/>
            <person name="Wincker P."/>
            <person name="Grigoriev I.V."/>
            <person name="Bonfante P."/>
            <person name="Martin F.M."/>
        </authorList>
    </citation>
    <scope>NUCLEOTIDE SEQUENCE [LARGE SCALE GENOMIC DNA]</scope>
    <source>
        <strain evidence="7 8">ATCC MYA-4762</strain>
    </source>
</reference>
<feature type="transmembrane region" description="Helical" evidence="3">
    <location>
        <begin position="131"/>
        <end position="151"/>
    </location>
</feature>
<evidence type="ECO:0000313" key="7">
    <source>
        <dbReference type="EMBL" id="RPB22858.1"/>
    </source>
</evidence>
<dbReference type="FunFam" id="3.50.30.30:FF:000008">
    <property type="entry name" value="Glutamate carboxypeptidase 2"/>
    <property type="match status" value="1"/>
</dbReference>
<feature type="region of interest" description="Disordered" evidence="2">
    <location>
        <begin position="757"/>
        <end position="781"/>
    </location>
</feature>
<evidence type="ECO:0000256" key="3">
    <source>
        <dbReference type="SAM" id="Phobius"/>
    </source>
</evidence>
<dbReference type="SUPFAM" id="SSF53187">
    <property type="entry name" value="Zn-dependent exopeptidases"/>
    <property type="match status" value="1"/>
</dbReference>
<keyword evidence="3" id="KW-0472">Membrane</keyword>
<feature type="domain" description="PA" evidence="4">
    <location>
        <begin position="292"/>
        <end position="368"/>
    </location>
</feature>
<feature type="domain" description="Transferrin receptor-like dimerisation" evidence="5">
    <location>
        <begin position="786"/>
        <end position="917"/>
    </location>
</feature>
<evidence type="ECO:0000259" key="4">
    <source>
        <dbReference type="Pfam" id="PF02225"/>
    </source>
</evidence>
<dbReference type="Gene3D" id="3.40.630.10">
    <property type="entry name" value="Zn peptidases"/>
    <property type="match status" value="1"/>
</dbReference>
<dbReference type="AlphaFoldDB" id="A0A3N4LMH0"/>
<feature type="region of interest" description="Disordered" evidence="2">
    <location>
        <begin position="359"/>
        <end position="378"/>
    </location>
</feature>
<evidence type="ECO:0000259" key="6">
    <source>
        <dbReference type="Pfam" id="PF04389"/>
    </source>
</evidence>
<dbReference type="Pfam" id="PF04253">
    <property type="entry name" value="TFR_dimer"/>
    <property type="match status" value="1"/>
</dbReference>
<accession>A0A3N4LMH0</accession>
<dbReference type="PANTHER" id="PTHR10404:SF46">
    <property type="entry name" value="VACUOLAR PROTEIN SORTING-ASSOCIATED PROTEIN 70"/>
    <property type="match status" value="1"/>
</dbReference>
<dbReference type="InterPro" id="IPR003137">
    <property type="entry name" value="PA_domain"/>
</dbReference>
<dbReference type="CDD" id="cd02121">
    <property type="entry name" value="PA_GCPII_like"/>
    <property type="match status" value="1"/>
</dbReference>
<dbReference type="OrthoDB" id="5841748at2759"/>
<evidence type="ECO:0000256" key="2">
    <source>
        <dbReference type="SAM" id="MobiDB-lite"/>
    </source>
</evidence>
<dbReference type="InParanoid" id="A0A3N4LMH0"/>
<keyword evidence="3" id="KW-0812">Transmembrane</keyword>
<dbReference type="InterPro" id="IPR039373">
    <property type="entry name" value="Peptidase_M28B"/>
</dbReference>
<sequence length="933" mass="103975">MRNGDVELEYDMIGAIPRVVAHSTDWQANGERDTRDAIDGQAGLILRTCYKSTAGATQSINTSLISPRREALLACHNNHSGDGIPKYMAMAGDRRPLLDGYDDRQRRSFLKCAIHGPSYRRTTHAIGFGRFIYIILSALALYAVIGLFLALNVSITDPSTWCLRLPHENWPFQKHPIEYWEHIVTSYPKADRAKEWSRFYTSGPHLGGQNYSQALWTKDRFEELGFDTKIEAYDIYVNYPVGHRLALLEKHDDDYKVRYEAKLEEPVIEKDKTSGLKDRIPTFHGYSANGNVTAPLVFANYGTFSDYDALLSHNITIEGSIIIAKYGGIFRGLKVKRAQELGALGVIIYSDPADDFGITPEAGYEEYPEGPARHHQSVQRGSVQFLSFGPGDPTTPGYPSKPGCPRQDPHHNTPKIPSIPISYDDAIPLLRALNSYGPLAKDLGWAPGGLEYKDVKYNIGPTPPHLSVNLYNEQNYTITPMWNVIASIPGSLGSTEGVIVAGNHRDAWIAGGAGDPNSGTAALLEVAGALSKMTSMGWKPIRDIILASWDGEEYGLLGSTEWVEDHKSYLSKNAVAYINLDVGATGSHFEAAANPLLFDLLHELASRVPVGQPSEGKTIENSGWNGKIRTLGSGSDYTAFQDFLGIPSSDMGFKNHLQDAVWMYHSNYDSFSWMEMFGDKEFVHHEAVARLWGALILHLSSRDILPMNVTRYAEELEGYLARVKNGSDEGNHPSLEMFSAKGMQYDEEVELDVYGNPSSFSYSPPKNYKRHNGKDGDDGDRDPFTLKPLPHLFSALTAHASRFENSLRHLSSLIQPNLIPIQEPSWRNYLDRLILWRRIAAANRVIRRFDRAWVDKDGLGGGREWFKHMVFAPGRWTGYAGAVLPGLGEAWEDGDVTGWRRSKSVLEGAVRRAESVLERFREGCRRDGEGKGT</sequence>
<evidence type="ECO:0000259" key="5">
    <source>
        <dbReference type="Pfam" id="PF04253"/>
    </source>
</evidence>
<protein>
    <submittedName>
        <fullName evidence="7">Zn-dependent exopeptidase</fullName>
    </submittedName>
</protein>
<name>A0A3N4LMH0_9PEZI</name>
<dbReference type="InterPro" id="IPR046450">
    <property type="entry name" value="PA_dom_sf"/>
</dbReference>
<comment type="similarity">
    <text evidence="1">Belongs to the peptidase M28 family. M28B subfamily.</text>
</comment>
<dbReference type="SUPFAM" id="SSF47672">
    <property type="entry name" value="Transferrin receptor-like dimerisation domain"/>
    <property type="match status" value="1"/>
</dbReference>
<dbReference type="Proteomes" id="UP000267821">
    <property type="component" value="Unassembled WGS sequence"/>
</dbReference>
<dbReference type="GO" id="GO:0004180">
    <property type="term" value="F:carboxypeptidase activity"/>
    <property type="evidence" value="ECO:0007669"/>
    <property type="project" value="TreeGrafter"/>
</dbReference>
<dbReference type="Pfam" id="PF04389">
    <property type="entry name" value="Peptidase_M28"/>
    <property type="match status" value="1"/>
</dbReference>
<evidence type="ECO:0000256" key="1">
    <source>
        <dbReference type="ARBA" id="ARBA00005634"/>
    </source>
</evidence>
<dbReference type="FunFam" id="3.40.630.10:FF:000101">
    <property type="entry name" value="N-acetylated alpha-linked acidic dipeptidase like 1"/>
    <property type="match status" value="1"/>
</dbReference>
<dbReference type="Gene3D" id="3.50.30.30">
    <property type="match status" value="1"/>
</dbReference>
<feature type="domain" description="Peptidase M28" evidence="6">
    <location>
        <begin position="483"/>
        <end position="672"/>
    </location>
</feature>
<dbReference type="InterPro" id="IPR007484">
    <property type="entry name" value="Peptidase_M28"/>
</dbReference>
<gene>
    <name evidence="7" type="ORF">L211DRAFT_869050</name>
</gene>